<evidence type="ECO:0000313" key="4">
    <source>
        <dbReference type="Proteomes" id="UP000494256"/>
    </source>
</evidence>
<proteinExistence type="predicted"/>
<sequence>MVRTSKVSLWGANANHVRCARRARVEWSFIGGAERSVEPRACRAGCRAARTAPLPRCNKTLCVSANIVCTICM</sequence>
<dbReference type="AlphaFoldDB" id="A0A8S0ZFL6"/>
<evidence type="ECO:0000313" key="3">
    <source>
        <dbReference type="Proteomes" id="UP000494106"/>
    </source>
</evidence>
<name>A0A8S0ZFL6_ARCPL</name>
<keyword evidence="3" id="KW-1185">Reference proteome</keyword>
<accession>A0A8S0ZFL6</accession>
<dbReference type="Proteomes" id="UP000494256">
    <property type="component" value="Unassembled WGS sequence"/>
</dbReference>
<reference evidence="3 4" key="1">
    <citation type="submission" date="2020-04" db="EMBL/GenBank/DDBJ databases">
        <authorList>
            <person name="Wallbank WR R."/>
            <person name="Pardo Diaz C."/>
            <person name="Kozak K."/>
            <person name="Martin S."/>
            <person name="Jiggins C."/>
            <person name="Moest M."/>
            <person name="Warren A I."/>
            <person name="Byers J.R.P. K."/>
            <person name="Montejo-Kovacevich G."/>
            <person name="Yen C E."/>
        </authorList>
    </citation>
    <scope>NUCLEOTIDE SEQUENCE [LARGE SCALE GENOMIC DNA]</scope>
</reference>
<dbReference type="Proteomes" id="UP000494106">
    <property type="component" value="Unassembled WGS sequence"/>
</dbReference>
<evidence type="ECO:0000313" key="1">
    <source>
        <dbReference type="EMBL" id="CAB3224333.1"/>
    </source>
</evidence>
<comment type="caution">
    <text evidence="2">The sequence shown here is derived from an EMBL/GenBank/DDBJ whole genome shotgun (WGS) entry which is preliminary data.</text>
</comment>
<dbReference type="EMBL" id="CADEBD010000171">
    <property type="protein sequence ID" value="CAB3224333.1"/>
    <property type="molecule type" value="Genomic_DNA"/>
</dbReference>
<evidence type="ECO:0000313" key="2">
    <source>
        <dbReference type="EMBL" id="CAB3229922.1"/>
    </source>
</evidence>
<protein>
    <submittedName>
        <fullName evidence="2">Uncharacterized protein</fullName>
    </submittedName>
</protein>
<dbReference type="EMBL" id="CADEBC010000426">
    <property type="protein sequence ID" value="CAB3229922.1"/>
    <property type="molecule type" value="Genomic_DNA"/>
</dbReference>
<gene>
    <name evidence="1" type="ORF">APLA_LOCUS1889</name>
    <name evidence="2" type="ORF">APLA_LOCUS4000</name>
</gene>
<dbReference type="OrthoDB" id="10350965at2759"/>
<organism evidence="2 3">
    <name type="scientific">Arctia plantaginis</name>
    <name type="common">Wood tiger moth</name>
    <name type="synonym">Phalaena plantaginis</name>
    <dbReference type="NCBI Taxonomy" id="874455"/>
    <lineage>
        <taxon>Eukaryota</taxon>
        <taxon>Metazoa</taxon>
        <taxon>Ecdysozoa</taxon>
        <taxon>Arthropoda</taxon>
        <taxon>Hexapoda</taxon>
        <taxon>Insecta</taxon>
        <taxon>Pterygota</taxon>
        <taxon>Neoptera</taxon>
        <taxon>Endopterygota</taxon>
        <taxon>Lepidoptera</taxon>
        <taxon>Glossata</taxon>
        <taxon>Ditrysia</taxon>
        <taxon>Noctuoidea</taxon>
        <taxon>Erebidae</taxon>
        <taxon>Arctiinae</taxon>
        <taxon>Arctia</taxon>
    </lineage>
</organism>